<name>A0A8R1TYX6_ONCVO</name>
<dbReference type="PANTHER" id="PTHR31849:SF1">
    <property type="entry name" value="CYSTEINE-RICH DPF MOTIF DOMAIN-CONTAINING PROTEIN 1"/>
    <property type="match status" value="1"/>
</dbReference>
<keyword evidence="5" id="KW-1185">Reference proteome</keyword>
<comment type="similarity">
    <text evidence="1">Belongs to the CDPF1 family.</text>
</comment>
<evidence type="ECO:0000256" key="1">
    <source>
        <dbReference type="ARBA" id="ARBA00007917"/>
    </source>
</evidence>
<dbReference type="Proteomes" id="UP000024404">
    <property type="component" value="Unassembled WGS sequence"/>
</dbReference>
<reference evidence="5" key="1">
    <citation type="submission" date="2013-10" db="EMBL/GenBank/DDBJ databases">
        <title>Genome sequencing of Onchocerca volvulus.</title>
        <authorList>
            <person name="Cotton J."/>
            <person name="Tsai J."/>
            <person name="Stanley E."/>
            <person name="Tracey A."/>
            <person name="Holroyd N."/>
            <person name="Lustigman S."/>
            <person name="Berriman M."/>
        </authorList>
    </citation>
    <scope>NUCLEOTIDE SEQUENCE</scope>
</reference>
<dbReference type="OMA" id="YKDEMYY"/>
<evidence type="ECO:0000313" key="4">
    <source>
        <dbReference type="EnsemblMetazoa" id="OVOC8401.1"/>
    </source>
</evidence>
<proteinExistence type="inferred from homology"/>
<reference evidence="4" key="2">
    <citation type="submission" date="2022-06" db="UniProtKB">
        <authorList>
            <consortium name="EnsemblMetazoa"/>
        </authorList>
    </citation>
    <scope>IDENTIFICATION</scope>
</reference>
<dbReference type="Pfam" id="PF10170">
    <property type="entry name" value="C6_DPF"/>
    <property type="match status" value="1"/>
</dbReference>
<dbReference type="PANTHER" id="PTHR31849">
    <property type="entry name" value="CYSTEINE-RICH PDF MOTIF DOMAIN-CONTAINING PROTEIN 1"/>
    <property type="match status" value="1"/>
</dbReference>
<evidence type="ECO:0000313" key="5">
    <source>
        <dbReference type="Proteomes" id="UP000024404"/>
    </source>
</evidence>
<dbReference type="InterPro" id="IPR042426">
    <property type="entry name" value="CDPF1"/>
</dbReference>
<organism evidence="4 5">
    <name type="scientific">Onchocerca volvulus</name>
    <dbReference type="NCBI Taxonomy" id="6282"/>
    <lineage>
        <taxon>Eukaryota</taxon>
        <taxon>Metazoa</taxon>
        <taxon>Ecdysozoa</taxon>
        <taxon>Nematoda</taxon>
        <taxon>Chromadorea</taxon>
        <taxon>Rhabditida</taxon>
        <taxon>Spirurina</taxon>
        <taxon>Spiruromorpha</taxon>
        <taxon>Filarioidea</taxon>
        <taxon>Onchocercidae</taxon>
        <taxon>Onchocerca</taxon>
    </lineage>
</organism>
<evidence type="ECO:0000256" key="2">
    <source>
        <dbReference type="ARBA" id="ARBA00014801"/>
    </source>
</evidence>
<evidence type="ECO:0000259" key="3">
    <source>
        <dbReference type="Pfam" id="PF10170"/>
    </source>
</evidence>
<dbReference type="AlphaFoldDB" id="A0A8R1TYX6"/>
<sequence>MLSMDDAGRGSLHGTGSNYCDLKDDGVENVIKFTCFSCGLTEYCRYGLVEISGRTHTYRYKDEIYYMLDPFRNRSAVNERRLTQTRANIGSKTSEGSKATSIFDILVLGAICSICGQPVCIDENCSVFYTKTFCIICVIREKTHFPKKFIELLVKEKWIADSVTKMWITKITMKY</sequence>
<dbReference type="EMBL" id="CMVM020000248">
    <property type="status" value="NOT_ANNOTATED_CDS"/>
    <property type="molecule type" value="Genomic_DNA"/>
</dbReference>
<protein>
    <recommendedName>
        <fullName evidence="2">Cysteine-rich DPF motif domain-containing protein 1</fullName>
    </recommendedName>
</protein>
<dbReference type="EnsemblMetazoa" id="OVOC8401.1">
    <property type="protein sequence ID" value="OVOC8401.1"/>
    <property type="gene ID" value="WBGene00245210"/>
</dbReference>
<feature type="domain" description="Cysteine-rich DPF motif" evidence="3">
    <location>
        <begin position="33"/>
        <end position="150"/>
    </location>
</feature>
<accession>A0A8R1TYX6</accession>
<dbReference type="InterPro" id="IPR018785">
    <property type="entry name" value="CDPF1_dom"/>
</dbReference>